<evidence type="ECO:0000256" key="7">
    <source>
        <dbReference type="ARBA" id="ARBA00022786"/>
    </source>
</evidence>
<keyword evidence="6 10" id="KW-0863">Zinc-finger</keyword>
<keyword evidence="7" id="KW-0833">Ubl conjugation pathway</keyword>
<evidence type="ECO:0000256" key="2">
    <source>
        <dbReference type="ARBA" id="ARBA00004718"/>
    </source>
</evidence>
<comment type="caution">
    <text evidence="13">The sequence shown here is derived from an EMBL/GenBank/DDBJ whole genome shotgun (WGS) entry which is preliminary data.</text>
</comment>
<dbReference type="AlphaFoldDB" id="A0A9P7RRM3"/>
<dbReference type="GO" id="GO:0008270">
    <property type="term" value="F:zinc ion binding"/>
    <property type="evidence" value="ECO:0007669"/>
    <property type="project" value="UniProtKB-KW"/>
</dbReference>
<organism evidence="13 14">
    <name type="scientific">Marasmius oreades</name>
    <name type="common">fairy-ring Marasmius</name>
    <dbReference type="NCBI Taxonomy" id="181124"/>
    <lineage>
        <taxon>Eukaryota</taxon>
        <taxon>Fungi</taxon>
        <taxon>Dikarya</taxon>
        <taxon>Basidiomycota</taxon>
        <taxon>Agaricomycotina</taxon>
        <taxon>Agaricomycetes</taxon>
        <taxon>Agaricomycetidae</taxon>
        <taxon>Agaricales</taxon>
        <taxon>Marasmiineae</taxon>
        <taxon>Marasmiaceae</taxon>
        <taxon>Marasmius</taxon>
    </lineage>
</organism>
<dbReference type="GeneID" id="66081557"/>
<dbReference type="Gene3D" id="3.30.40.10">
    <property type="entry name" value="Zinc/RING finger domain, C3HC4 (zinc finger)"/>
    <property type="match status" value="1"/>
</dbReference>
<dbReference type="GO" id="GO:0030915">
    <property type="term" value="C:Smc5-Smc6 complex"/>
    <property type="evidence" value="ECO:0007669"/>
    <property type="project" value="InterPro"/>
</dbReference>
<feature type="compositionally biased region" description="Basic residues" evidence="11">
    <location>
        <begin position="46"/>
        <end position="58"/>
    </location>
</feature>
<dbReference type="EMBL" id="CM032188">
    <property type="protein sequence ID" value="KAG7088494.1"/>
    <property type="molecule type" value="Genomic_DNA"/>
</dbReference>
<dbReference type="GO" id="GO:0016925">
    <property type="term" value="P:protein sumoylation"/>
    <property type="evidence" value="ECO:0007669"/>
    <property type="project" value="TreeGrafter"/>
</dbReference>
<evidence type="ECO:0000256" key="1">
    <source>
        <dbReference type="ARBA" id="ARBA00004123"/>
    </source>
</evidence>
<accession>A0A9P7RRM3</accession>
<dbReference type="InterPro" id="IPR013083">
    <property type="entry name" value="Znf_RING/FYVE/PHD"/>
</dbReference>
<dbReference type="GO" id="GO:0061665">
    <property type="term" value="F:SUMO ligase activity"/>
    <property type="evidence" value="ECO:0007669"/>
    <property type="project" value="TreeGrafter"/>
</dbReference>
<comment type="subcellular location">
    <subcellularLocation>
        <location evidence="1">Nucleus</location>
    </subcellularLocation>
</comment>
<dbReference type="SUPFAM" id="SSF57850">
    <property type="entry name" value="RING/U-box"/>
    <property type="match status" value="1"/>
</dbReference>
<dbReference type="PANTHER" id="PTHR21330:SF1">
    <property type="entry name" value="E3 SUMO-PROTEIN LIGASE NSE2"/>
    <property type="match status" value="1"/>
</dbReference>
<evidence type="ECO:0000256" key="8">
    <source>
        <dbReference type="ARBA" id="ARBA00022833"/>
    </source>
</evidence>
<evidence type="ECO:0000256" key="3">
    <source>
        <dbReference type="ARBA" id="ARBA00008212"/>
    </source>
</evidence>
<dbReference type="RefSeq" id="XP_043004965.1">
    <property type="nucleotide sequence ID" value="XM_043157598.1"/>
</dbReference>
<dbReference type="OrthoDB" id="26899at2759"/>
<dbReference type="Proteomes" id="UP001049176">
    <property type="component" value="Chromosome 8"/>
</dbReference>
<keyword evidence="4" id="KW-0808">Transferase</keyword>
<dbReference type="InterPro" id="IPR026846">
    <property type="entry name" value="Nse2(Mms21)"/>
</dbReference>
<comment type="similarity">
    <text evidence="3">Belongs to the NSE2 family.</text>
</comment>
<keyword evidence="14" id="KW-1185">Reference proteome</keyword>
<dbReference type="GO" id="GO:0000724">
    <property type="term" value="P:double-strand break repair via homologous recombination"/>
    <property type="evidence" value="ECO:0007669"/>
    <property type="project" value="InterPro"/>
</dbReference>
<dbReference type="PANTHER" id="PTHR21330">
    <property type="entry name" value="E3 SUMO-PROTEIN LIGASE NSE2"/>
    <property type="match status" value="1"/>
</dbReference>
<gene>
    <name evidence="13" type="ORF">E1B28_012482</name>
</gene>
<evidence type="ECO:0000256" key="11">
    <source>
        <dbReference type="SAM" id="MobiDB-lite"/>
    </source>
</evidence>
<evidence type="ECO:0000259" key="12">
    <source>
        <dbReference type="PROSITE" id="PS51044"/>
    </source>
</evidence>
<feature type="domain" description="SP-RING-type" evidence="12">
    <location>
        <begin position="246"/>
        <end position="332"/>
    </location>
</feature>
<feature type="region of interest" description="Disordered" evidence="11">
    <location>
        <begin position="1"/>
        <end position="91"/>
    </location>
</feature>
<keyword evidence="9" id="KW-0539">Nucleus</keyword>
<protein>
    <recommendedName>
        <fullName evidence="12">SP-RING-type domain-containing protein</fullName>
    </recommendedName>
</protein>
<evidence type="ECO:0000313" key="14">
    <source>
        <dbReference type="Proteomes" id="UP001049176"/>
    </source>
</evidence>
<dbReference type="GO" id="GO:0005634">
    <property type="term" value="C:nucleus"/>
    <property type="evidence" value="ECO:0007669"/>
    <property type="project" value="UniProtKB-SubCell"/>
</dbReference>
<keyword evidence="8" id="KW-0862">Zinc</keyword>
<evidence type="ECO:0000256" key="5">
    <source>
        <dbReference type="ARBA" id="ARBA00022723"/>
    </source>
</evidence>
<proteinExistence type="inferred from homology"/>
<evidence type="ECO:0000256" key="6">
    <source>
        <dbReference type="ARBA" id="ARBA00022771"/>
    </source>
</evidence>
<dbReference type="KEGG" id="more:E1B28_012482"/>
<feature type="compositionally biased region" description="Acidic residues" evidence="11">
    <location>
        <begin position="66"/>
        <end position="85"/>
    </location>
</feature>
<evidence type="ECO:0000313" key="13">
    <source>
        <dbReference type="EMBL" id="KAG7088494.1"/>
    </source>
</evidence>
<evidence type="ECO:0000256" key="4">
    <source>
        <dbReference type="ARBA" id="ARBA00022679"/>
    </source>
</evidence>
<reference evidence="13" key="1">
    <citation type="journal article" date="2021" name="Genome Biol. Evol.">
        <title>The assembled and annotated genome of the fairy-ring fungus Marasmius oreades.</title>
        <authorList>
            <person name="Hiltunen M."/>
            <person name="Ament-Velasquez S.L."/>
            <person name="Johannesson H."/>
        </authorList>
    </citation>
    <scope>NUCLEOTIDE SEQUENCE</scope>
    <source>
        <strain evidence="13">03SP1</strain>
    </source>
</reference>
<dbReference type="InterPro" id="IPR004181">
    <property type="entry name" value="Znf_MIZ"/>
</dbReference>
<dbReference type="Gene3D" id="1.20.120.1010">
    <property type="match status" value="1"/>
</dbReference>
<name>A0A9P7RRM3_9AGAR</name>
<keyword evidence="5" id="KW-0479">Metal-binding</keyword>
<dbReference type="CDD" id="cd16651">
    <property type="entry name" value="SPL-RING_NSE2"/>
    <property type="match status" value="1"/>
</dbReference>
<sequence length="343" mass="38789">MPTTTSSSRRKASRREPTSDIDESPPTNTRRSVDEDVEDDEVQSRRPNRKNVKKKGKNRAVVPPDDNADEVEDDDEEDEDEDPIDVENFPDQPLLRAHVERLHAFSTDWQSVANTIKTSEGAMEGIALALSEATDGDAVDKELLQVETTLKSLIDVEMEMQLHKELLKDLAQVVATEDVVDIMERYDKGVKGLKRKYEEMTTRQKYAKNAVYKEFKESLYSVDHPGEAMPPITDFIAQEPGDEEDDDDELEIGGVTQDFKCPLTLRTLEDPITSATCGHSFSQDALRQLFSNQQSAKKCPAAGCNRSFRFQDCKPDRALAQRMRIFAKRQKEKSQVSSEEIIS</sequence>
<dbReference type="PROSITE" id="PS51044">
    <property type="entry name" value="ZF_SP_RING"/>
    <property type="match status" value="1"/>
</dbReference>
<evidence type="ECO:0000256" key="9">
    <source>
        <dbReference type="ARBA" id="ARBA00023242"/>
    </source>
</evidence>
<comment type="pathway">
    <text evidence="2">Protein modification; protein sumoylation.</text>
</comment>
<evidence type="ECO:0000256" key="10">
    <source>
        <dbReference type="PROSITE-ProRule" id="PRU00452"/>
    </source>
</evidence>
<dbReference type="Pfam" id="PF11789">
    <property type="entry name" value="zf-Nse"/>
    <property type="match status" value="1"/>
</dbReference>